<dbReference type="InterPro" id="IPR012466">
    <property type="entry name" value="NECAP_PHear"/>
</dbReference>
<dbReference type="InterPro" id="IPR008271">
    <property type="entry name" value="Ser/Thr_kinase_AS"/>
</dbReference>
<dbReference type="FunFam" id="2.30.29.30:FF:000064">
    <property type="entry name" value="Adaptin ear-binding coat-associated protein 1"/>
    <property type="match status" value="1"/>
</dbReference>
<dbReference type="InterPro" id="IPR029397">
    <property type="entry name" value="Tube_Death"/>
</dbReference>
<dbReference type="InterPro" id="IPR011993">
    <property type="entry name" value="PH-like_dom_sf"/>
</dbReference>
<keyword evidence="2" id="KW-0813">Transport</keyword>
<evidence type="ECO:0000259" key="9">
    <source>
        <dbReference type="PROSITE" id="PS50011"/>
    </source>
</evidence>
<feature type="binding site" evidence="7">
    <location>
        <position position="676"/>
    </location>
    <ligand>
        <name>ATP</name>
        <dbReference type="ChEBI" id="CHEBI:30616"/>
    </ligand>
</feature>
<feature type="domain" description="Protein kinase" evidence="9">
    <location>
        <begin position="647"/>
        <end position="899"/>
    </location>
</feature>
<dbReference type="PROSITE" id="PS50011">
    <property type="entry name" value="PROTEIN_KINASE_DOM"/>
    <property type="match status" value="1"/>
</dbReference>
<dbReference type="RefSeq" id="XP_030754738.1">
    <property type="nucleotide sequence ID" value="XM_030898878.1"/>
</dbReference>
<sequence>MESYESVLLVKPEVFVFNIPPRSSNRGYRAADWNLAEPSWTGRMRLISKGNELAIKLEDKNSGELFAKCPIETYPGIAIEAVSDSSRYFVLRIQDDNGRTAFIGIGFGDRSDSFDLNVALQDHFKWLKKEKQISEEPAGGPSLDLGFKEGETIKINMKITKKDGGDNNSKNKTKSPSGGLGLLPPPPSGKLPPPPGSSPSGSPAHVPKSETTVSGDSWGEFTSASSNETRAEYQSLSLCVFIYYPNVMAEPVYDPKLEIRKLPPSVTRELARLLDFADYWKDLMAIIPKQLSSTTFVADVKPDNLPKYNSEHFKIIEQAGSEPNKSCTEILIQEWGTSGKIRANLGILRYLLVKAELFQAADYVSKLINQPPPPRPVNGPARAITTNLPGRVDRHLEEIERDLDKINYPEIAINKIRKKSDETVALPAQGIPKIVISEVDNNEGRDFNAPVVIQKEKPKEPVNHVQNSDVMPNFSVLLQESEVKNEISSVNLPNISEILNSLDSISDNNDQSTSNSFTPAFSQILNNSASLIESNAPIPPLSQLLSDQTGDSILEGSLPDLDVLNLNENISSSNIIPNLSLLNTQSDQASGSVQIYDSDSKNSSGSSNKCPSPLPNLSLNTELPHFRYCELEHATNNFSDTPFKSIEDEGRFLGKGAFGSVFLATGLAHEFLAVKKIFLENVEVVNEDDQVTKQFKNEVEFLSKYKHKNLVSLLGYSCDGPTYCLVYEYVPGGTLCDILKENPQKLPWQQRLKISIGTAEAIAYLHTAFSTPIIHRDIKSANILLDGDNNPKLGDFGIIKLLPNQKTDTYTAPFGTSAYMSPECLRGDISIKLDTYSFGVVLVELMTSLPPIDTKRQGIDLVTYMLDKCEEDIEPILDRTIGSWEHDNINLPKSCLNWR</sequence>
<dbReference type="GeneID" id="115881417"/>
<dbReference type="Gene3D" id="2.30.29.30">
    <property type="entry name" value="Pleckstrin-homology domain (PH domain)/Phosphotyrosine-binding domain (PTB)"/>
    <property type="match status" value="1"/>
</dbReference>
<dbReference type="PROSITE" id="PS00108">
    <property type="entry name" value="PROTEIN_KINASE_ST"/>
    <property type="match status" value="1"/>
</dbReference>
<feature type="compositionally biased region" description="Low complexity" evidence="8">
    <location>
        <begin position="166"/>
        <end position="177"/>
    </location>
</feature>
<keyword evidence="3" id="KW-0254">Endocytosis</keyword>
<evidence type="ECO:0000313" key="11">
    <source>
        <dbReference type="RefSeq" id="XP_030754738.1"/>
    </source>
</evidence>
<dbReference type="SUPFAM" id="SSF56112">
    <property type="entry name" value="Protein kinase-like (PK-like)"/>
    <property type="match status" value="1"/>
</dbReference>
<evidence type="ECO:0000256" key="4">
    <source>
        <dbReference type="ARBA" id="ARBA00022741"/>
    </source>
</evidence>
<name>A0A6J2XT94_SITOR</name>
<keyword evidence="10" id="KW-1185">Reference proteome</keyword>
<feature type="compositionally biased region" description="Low complexity" evidence="8">
    <location>
        <begin position="601"/>
        <end position="611"/>
    </location>
</feature>
<dbReference type="Proteomes" id="UP000504635">
    <property type="component" value="Unplaced"/>
</dbReference>
<dbReference type="GO" id="GO:0004672">
    <property type="term" value="F:protein kinase activity"/>
    <property type="evidence" value="ECO:0007669"/>
    <property type="project" value="InterPro"/>
</dbReference>
<organism evidence="10 11">
    <name type="scientific">Sitophilus oryzae</name>
    <name type="common">Rice weevil</name>
    <name type="synonym">Curculio oryzae</name>
    <dbReference type="NCBI Taxonomy" id="7048"/>
    <lineage>
        <taxon>Eukaryota</taxon>
        <taxon>Metazoa</taxon>
        <taxon>Ecdysozoa</taxon>
        <taxon>Arthropoda</taxon>
        <taxon>Hexapoda</taxon>
        <taxon>Insecta</taxon>
        <taxon>Pterygota</taxon>
        <taxon>Neoptera</taxon>
        <taxon>Endopterygota</taxon>
        <taxon>Coleoptera</taxon>
        <taxon>Polyphaga</taxon>
        <taxon>Cucujiformia</taxon>
        <taxon>Curculionidae</taxon>
        <taxon>Dryophthorinae</taxon>
        <taxon>Sitophilus</taxon>
    </lineage>
</organism>
<gene>
    <name evidence="11" type="primary">LOC115881417</name>
</gene>
<dbReference type="SUPFAM" id="SSF50729">
    <property type="entry name" value="PH domain-like"/>
    <property type="match status" value="1"/>
</dbReference>
<dbReference type="Gene3D" id="3.30.200.20">
    <property type="entry name" value="Phosphorylase Kinase, domain 1"/>
    <property type="match status" value="1"/>
</dbReference>
<dbReference type="GO" id="GO:0030125">
    <property type="term" value="C:clathrin vesicle coat"/>
    <property type="evidence" value="ECO:0007669"/>
    <property type="project" value="TreeGrafter"/>
</dbReference>
<dbReference type="InterPro" id="IPR000719">
    <property type="entry name" value="Prot_kinase_dom"/>
</dbReference>
<dbReference type="InParanoid" id="A0A6J2XT94"/>
<keyword evidence="6" id="KW-0653">Protein transport</keyword>
<dbReference type="CDD" id="cd13228">
    <property type="entry name" value="PHear_NECAP"/>
    <property type="match status" value="1"/>
</dbReference>
<dbReference type="Pfam" id="PF07933">
    <property type="entry name" value="DUF1681"/>
    <property type="match status" value="1"/>
</dbReference>
<dbReference type="GO" id="GO:0006897">
    <property type="term" value="P:endocytosis"/>
    <property type="evidence" value="ECO:0007669"/>
    <property type="project" value="UniProtKB-KW"/>
</dbReference>
<feature type="region of interest" description="Disordered" evidence="8">
    <location>
        <begin position="158"/>
        <end position="223"/>
    </location>
</feature>
<dbReference type="AlphaFoldDB" id="A0A6J2XT94"/>
<dbReference type="Gene3D" id="1.10.533.10">
    <property type="entry name" value="Death Domain, Fas"/>
    <property type="match status" value="1"/>
</dbReference>
<evidence type="ECO:0000256" key="7">
    <source>
        <dbReference type="PROSITE-ProRule" id="PRU10141"/>
    </source>
</evidence>
<dbReference type="GO" id="GO:0005524">
    <property type="term" value="F:ATP binding"/>
    <property type="evidence" value="ECO:0007669"/>
    <property type="project" value="UniProtKB-UniRule"/>
</dbReference>
<evidence type="ECO:0000256" key="6">
    <source>
        <dbReference type="ARBA" id="ARBA00022927"/>
    </source>
</evidence>
<dbReference type="PANTHER" id="PTHR12847">
    <property type="entry name" value="ATP-BINDING CASSETTE ABC TRANSPORTER-RELATED"/>
    <property type="match status" value="1"/>
</dbReference>
<dbReference type="InterPro" id="IPR011009">
    <property type="entry name" value="Kinase-like_dom_sf"/>
</dbReference>
<evidence type="ECO:0000256" key="8">
    <source>
        <dbReference type="SAM" id="MobiDB-lite"/>
    </source>
</evidence>
<dbReference type="GO" id="GO:0015031">
    <property type="term" value="P:protein transport"/>
    <property type="evidence" value="ECO:0007669"/>
    <property type="project" value="UniProtKB-KW"/>
</dbReference>
<dbReference type="InterPro" id="IPR017441">
    <property type="entry name" value="Protein_kinase_ATP_BS"/>
</dbReference>
<feature type="compositionally biased region" description="Pro residues" evidence="8">
    <location>
        <begin position="183"/>
        <end position="197"/>
    </location>
</feature>
<keyword evidence="4 7" id="KW-0547">Nucleotide-binding</keyword>
<dbReference type="Pfam" id="PF00069">
    <property type="entry name" value="Pkinase"/>
    <property type="match status" value="1"/>
</dbReference>
<evidence type="ECO:0000313" key="10">
    <source>
        <dbReference type="Proteomes" id="UP000504635"/>
    </source>
</evidence>
<comment type="similarity">
    <text evidence="1">Belongs to the NECAP family.</text>
</comment>
<dbReference type="Gene3D" id="1.10.510.10">
    <property type="entry name" value="Transferase(Phosphotransferase) domain 1"/>
    <property type="match status" value="1"/>
</dbReference>
<dbReference type="PANTHER" id="PTHR12847:SF9">
    <property type="entry name" value="NECAP-LIKE PROTEIN CG9132"/>
    <property type="match status" value="1"/>
</dbReference>
<proteinExistence type="inferred from homology"/>
<reference evidence="11" key="1">
    <citation type="submission" date="2025-08" db="UniProtKB">
        <authorList>
            <consortium name="RefSeq"/>
        </authorList>
    </citation>
    <scope>IDENTIFICATION</scope>
    <source>
        <tissue evidence="11">Gonads</tissue>
    </source>
</reference>
<dbReference type="Pfam" id="PF14786">
    <property type="entry name" value="Death_2"/>
    <property type="match status" value="1"/>
</dbReference>
<accession>A0A6J2XT94</accession>
<dbReference type="PROSITE" id="PS00107">
    <property type="entry name" value="PROTEIN_KINASE_ATP"/>
    <property type="match status" value="1"/>
</dbReference>
<feature type="region of interest" description="Disordered" evidence="8">
    <location>
        <begin position="592"/>
        <end position="614"/>
    </location>
</feature>
<evidence type="ECO:0000256" key="5">
    <source>
        <dbReference type="ARBA" id="ARBA00022840"/>
    </source>
</evidence>
<feature type="compositionally biased region" description="Polar residues" evidence="8">
    <location>
        <begin position="209"/>
        <end position="223"/>
    </location>
</feature>
<evidence type="ECO:0000256" key="2">
    <source>
        <dbReference type="ARBA" id="ARBA00022448"/>
    </source>
</evidence>
<keyword evidence="5 7" id="KW-0067">ATP-binding</keyword>
<dbReference type="InterPro" id="IPR011029">
    <property type="entry name" value="DEATH-like_dom_sf"/>
</dbReference>
<protein>
    <submittedName>
        <fullName evidence="11">MAP kinase kinase kinase mkh1-like</fullName>
    </submittedName>
</protein>
<evidence type="ECO:0000256" key="1">
    <source>
        <dbReference type="ARBA" id="ARBA00007736"/>
    </source>
</evidence>
<evidence type="ECO:0000256" key="3">
    <source>
        <dbReference type="ARBA" id="ARBA00022583"/>
    </source>
</evidence>
<dbReference type="SUPFAM" id="SSF47986">
    <property type="entry name" value="DEATH domain"/>
    <property type="match status" value="1"/>
</dbReference>
<dbReference type="SMART" id="SM00220">
    <property type="entry name" value="S_TKc"/>
    <property type="match status" value="1"/>
</dbReference>
<dbReference type="OrthoDB" id="10265489at2759"/>
<dbReference type="KEGG" id="soy:115881417"/>